<dbReference type="Gene3D" id="3.40.630.30">
    <property type="match status" value="1"/>
</dbReference>
<accession>A0A519BPK4</accession>
<evidence type="ECO:0000256" key="2">
    <source>
        <dbReference type="ARBA" id="ARBA00022490"/>
    </source>
</evidence>
<dbReference type="CDD" id="cd04301">
    <property type="entry name" value="NAT_SF"/>
    <property type="match status" value="1"/>
</dbReference>
<dbReference type="PROSITE" id="PS51186">
    <property type="entry name" value="GNAT"/>
    <property type="match status" value="1"/>
</dbReference>
<sequence>MNDINLINLKDIYYKKNNIEDAENKDLLDYAINEVFSIHLEASKTNWSRKLFEDELKKENSVFLLSYSNNNNLKEFNLNSKLTGFIIFYFVLDEIHILDVTISKAMQSRGIGSYLLNYTIYKFADKNIKLIFLEVRVSNLKAINLYKKLGFKTFMVRKNYYDDNGENALCMVKELTDFELFT</sequence>
<dbReference type="PANTHER" id="PTHR43420">
    <property type="entry name" value="ACETYLTRANSFERASE"/>
    <property type="match status" value="1"/>
</dbReference>
<dbReference type="InterPro" id="IPR006464">
    <property type="entry name" value="AcTrfase_RimI/Ard1"/>
</dbReference>
<dbReference type="InterPro" id="IPR050680">
    <property type="entry name" value="YpeA/RimI_acetyltransf"/>
</dbReference>
<dbReference type="NCBIfam" id="TIGR01575">
    <property type="entry name" value="rimI"/>
    <property type="match status" value="1"/>
</dbReference>
<proteinExistence type="inferred from homology"/>
<dbReference type="AlphaFoldDB" id="A0A519BPK4"/>
<evidence type="ECO:0000256" key="4">
    <source>
        <dbReference type="ARBA" id="ARBA00023315"/>
    </source>
</evidence>
<dbReference type="PANTHER" id="PTHR43420:SF44">
    <property type="entry name" value="ACETYLTRANSFERASE YPEA"/>
    <property type="match status" value="1"/>
</dbReference>
<protein>
    <submittedName>
        <fullName evidence="6">Ribosomal-protein-alanine N-acetyltransferase</fullName>
    </submittedName>
</protein>
<keyword evidence="4" id="KW-0012">Acyltransferase</keyword>
<name>A0A519BPK4_9DELT</name>
<evidence type="ECO:0000256" key="1">
    <source>
        <dbReference type="ARBA" id="ARBA00005395"/>
    </source>
</evidence>
<dbReference type="InterPro" id="IPR000182">
    <property type="entry name" value="GNAT_dom"/>
</dbReference>
<dbReference type="EMBL" id="SGBB01000002">
    <property type="protein sequence ID" value="RZD19208.1"/>
    <property type="molecule type" value="Genomic_DNA"/>
</dbReference>
<reference evidence="6 7" key="1">
    <citation type="journal article" date="2019" name="ISME J.">
        <title>Insights into ecological role of a new deltaproteobacterial order Candidatus Acidulodesulfobacterales by metagenomics and metatranscriptomics.</title>
        <authorList>
            <person name="Tan S."/>
            <person name="Liu J."/>
            <person name="Fang Y."/>
            <person name="Hedlund B.P."/>
            <person name="Lian Z.H."/>
            <person name="Huang L.Y."/>
            <person name="Li J.T."/>
            <person name="Huang L.N."/>
            <person name="Li W.J."/>
            <person name="Jiang H.C."/>
            <person name="Dong H.L."/>
            <person name="Shu W.S."/>
        </authorList>
    </citation>
    <scope>NUCLEOTIDE SEQUENCE [LARGE SCALE GENOMIC DNA]</scope>
    <source>
        <strain evidence="6">AP1</strain>
    </source>
</reference>
<comment type="similarity">
    <text evidence="1">Belongs to the acetyltransferase family. RimI subfamily.</text>
</comment>
<organism evidence="6 7">
    <name type="scientific">Candidatus Acididesulfobacter diazotrophicus</name>
    <dbReference type="NCBI Taxonomy" id="2597226"/>
    <lineage>
        <taxon>Bacteria</taxon>
        <taxon>Deltaproteobacteria</taxon>
        <taxon>Candidatus Acidulodesulfobacterales</taxon>
        <taxon>Candidatus Acididesulfobacter</taxon>
    </lineage>
</organism>
<keyword evidence="2" id="KW-0963">Cytoplasm</keyword>
<evidence type="ECO:0000313" key="6">
    <source>
        <dbReference type="EMBL" id="RZD19208.1"/>
    </source>
</evidence>
<evidence type="ECO:0000256" key="3">
    <source>
        <dbReference type="ARBA" id="ARBA00022679"/>
    </source>
</evidence>
<keyword evidence="3 6" id="KW-0808">Transferase</keyword>
<gene>
    <name evidence="6" type="primary">rimI</name>
    <name evidence="6" type="ORF">EVG15_01870</name>
</gene>
<dbReference type="Pfam" id="PF00583">
    <property type="entry name" value="Acetyltransf_1"/>
    <property type="match status" value="1"/>
</dbReference>
<dbReference type="Proteomes" id="UP000319296">
    <property type="component" value="Unassembled WGS sequence"/>
</dbReference>
<comment type="caution">
    <text evidence="6">The sequence shown here is derived from an EMBL/GenBank/DDBJ whole genome shotgun (WGS) entry which is preliminary data.</text>
</comment>
<dbReference type="GO" id="GO:0008080">
    <property type="term" value="F:N-acetyltransferase activity"/>
    <property type="evidence" value="ECO:0007669"/>
    <property type="project" value="InterPro"/>
</dbReference>
<evidence type="ECO:0000313" key="7">
    <source>
        <dbReference type="Proteomes" id="UP000319296"/>
    </source>
</evidence>
<dbReference type="InterPro" id="IPR016181">
    <property type="entry name" value="Acyl_CoA_acyltransferase"/>
</dbReference>
<evidence type="ECO:0000259" key="5">
    <source>
        <dbReference type="PROSITE" id="PS51186"/>
    </source>
</evidence>
<dbReference type="SUPFAM" id="SSF55729">
    <property type="entry name" value="Acyl-CoA N-acyltransferases (Nat)"/>
    <property type="match status" value="1"/>
</dbReference>
<feature type="domain" description="N-acetyltransferase" evidence="5">
    <location>
        <begin position="22"/>
        <end position="176"/>
    </location>
</feature>